<sequence>KKLKEQQGFDWKSSYPRGDKVLYPLAEANGTSRTDGKWSHNHNSMAQHNGVLHLDGGELAGVLKPDFHKKSSVLTQFPLLERMKGKTAEQLKILEENFLRNGFPTLNDVANLAGSTNLSHEEIESWFVERRALRDNLEQALLNSMGTKRMGTGGIAAITKKRLHQQQHQTLQLNGIHKPSTGCLQTADPRPSSTTMLLKRGGLPLRRSAKWRVGQDAPKRRNCPLVHDSRLQSGHMELTELFVNGGQGQPVYTPKNSPPNILQRCQEGALTNNHSSKMLEVELGWLMDQRAHSLSSQQQDELHDRLAGRLRQQNLVEFKNGGRNGGVGGGVREMFSSWLEDGHSRRGRDLLLDRERKMTDDTSGADWINESYLLPFSKTKLLPFC</sequence>
<protein>
    <submittedName>
        <fullName evidence="1">Uncharacterized protein</fullName>
    </submittedName>
</protein>
<reference evidence="1" key="1">
    <citation type="submission" date="2022-05" db="EMBL/GenBank/DDBJ databases">
        <title>Chromosome-level genome of Chaenocephalus aceratus.</title>
        <authorList>
            <person name="Park H."/>
        </authorList>
    </citation>
    <scope>NUCLEOTIDE SEQUENCE</scope>
    <source>
        <strain evidence="1">KU_202001</strain>
    </source>
</reference>
<proteinExistence type="predicted"/>
<name>A0ACB9WUB3_CHAAC</name>
<dbReference type="Proteomes" id="UP001057452">
    <property type="component" value="Chromosome 11"/>
</dbReference>
<dbReference type="EMBL" id="CM043795">
    <property type="protein sequence ID" value="KAI4817578.1"/>
    <property type="molecule type" value="Genomic_DNA"/>
</dbReference>
<evidence type="ECO:0000313" key="1">
    <source>
        <dbReference type="EMBL" id="KAI4817578.1"/>
    </source>
</evidence>
<gene>
    <name evidence="1" type="ORF">KUCAC02_010963</name>
</gene>
<accession>A0ACB9WUB3</accession>
<organism evidence="1 2">
    <name type="scientific">Chaenocephalus aceratus</name>
    <name type="common">Blackfin icefish</name>
    <name type="synonym">Chaenichthys aceratus</name>
    <dbReference type="NCBI Taxonomy" id="36190"/>
    <lineage>
        <taxon>Eukaryota</taxon>
        <taxon>Metazoa</taxon>
        <taxon>Chordata</taxon>
        <taxon>Craniata</taxon>
        <taxon>Vertebrata</taxon>
        <taxon>Euteleostomi</taxon>
        <taxon>Actinopterygii</taxon>
        <taxon>Neopterygii</taxon>
        <taxon>Teleostei</taxon>
        <taxon>Neoteleostei</taxon>
        <taxon>Acanthomorphata</taxon>
        <taxon>Eupercaria</taxon>
        <taxon>Perciformes</taxon>
        <taxon>Notothenioidei</taxon>
        <taxon>Channichthyidae</taxon>
        <taxon>Chaenocephalus</taxon>
    </lineage>
</organism>
<keyword evidence="2" id="KW-1185">Reference proteome</keyword>
<evidence type="ECO:0000313" key="2">
    <source>
        <dbReference type="Proteomes" id="UP001057452"/>
    </source>
</evidence>
<comment type="caution">
    <text evidence="1">The sequence shown here is derived from an EMBL/GenBank/DDBJ whole genome shotgun (WGS) entry which is preliminary data.</text>
</comment>
<feature type="non-terminal residue" evidence="1">
    <location>
        <position position="1"/>
    </location>
</feature>